<proteinExistence type="predicted"/>
<sequence length="63" mass="7087">MAFRIGSPRGEPLNGANEFLPLFQAYESEFSEVSDEEAKLLAELDTLDTLFVALKSERRIAPR</sequence>
<organism evidence="1 2">
    <name type="scientific">Aphanomyces astaci</name>
    <name type="common">Crayfish plague agent</name>
    <dbReference type="NCBI Taxonomy" id="112090"/>
    <lineage>
        <taxon>Eukaryota</taxon>
        <taxon>Sar</taxon>
        <taxon>Stramenopiles</taxon>
        <taxon>Oomycota</taxon>
        <taxon>Saprolegniomycetes</taxon>
        <taxon>Saprolegniales</taxon>
        <taxon>Verrucalvaceae</taxon>
        <taxon>Aphanomyces</taxon>
    </lineage>
</organism>
<protein>
    <submittedName>
        <fullName evidence="1">Uncharacterized protein</fullName>
    </submittedName>
</protein>
<accession>A0A397BTR9</accession>
<reference evidence="1 2" key="1">
    <citation type="submission" date="2018-08" db="EMBL/GenBank/DDBJ databases">
        <title>Aphanomyces genome sequencing and annotation.</title>
        <authorList>
            <person name="Minardi D."/>
            <person name="Oidtmann B."/>
            <person name="Van Der Giezen M."/>
            <person name="Studholme D.J."/>
        </authorList>
    </citation>
    <scope>NUCLEOTIDE SEQUENCE [LARGE SCALE GENOMIC DNA]</scope>
    <source>
        <strain evidence="1 2">Yx</strain>
    </source>
</reference>
<dbReference type="AlphaFoldDB" id="A0A397BTR9"/>
<evidence type="ECO:0000313" key="1">
    <source>
        <dbReference type="EMBL" id="RHY23668.1"/>
    </source>
</evidence>
<feature type="non-terminal residue" evidence="1">
    <location>
        <position position="63"/>
    </location>
</feature>
<comment type="caution">
    <text evidence="1">The sequence shown here is derived from an EMBL/GenBank/DDBJ whole genome shotgun (WGS) entry which is preliminary data.</text>
</comment>
<dbReference type="EMBL" id="QUTA01003408">
    <property type="protein sequence ID" value="RHY23668.1"/>
    <property type="molecule type" value="Genomic_DNA"/>
</dbReference>
<name>A0A397BTR9_APHAT</name>
<evidence type="ECO:0000313" key="2">
    <source>
        <dbReference type="Proteomes" id="UP000266239"/>
    </source>
</evidence>
<dbReference type="Proteomes" id="UP000266239">
    <property type="component" value="Unassembled WGS sequence"/>
</dbReference>
<gene>
    <name evidence="1" type="ORF">DYB25_007450</name>
</gene>